<protein>
    <submittedName>
        <fullName evidence="2">Uncharacterized protein</fullName>
    </submittedName>
</protein>
<keyword evidence="1" id="KW-0472">Membrane</keyword>
<dbReference type="Proteomes" id="UP000634668">
    <property type="component" value="Unassembled WGS sequence"/>
</dbReference>
<reference evidence="2" key="2">
    <citation type="submission" date="2020-09" db="EMBL/GenBank/DDBJ databases">
        <authorList>
            <person name="Sun Q."/>
            <person name="Kim S."/>
        </authorList>
    </citation>
    <scope>NUCLEOTIDE SEQUENCE</scope>
    <source>
        <strain evidence="2">KCTC 12113</strain>
    </source>
</reference>
<sequence>MRTNKDLLVKGLKFLAYTLLLMFTAPVVIYQAFKNEDHPLYWPVLIFGLILAIGAVSLGFYGIKTIMDSLFNKNSTNKTTE</sequence>
<dbReference type="EMBL" id="BMWP01000023">
    <property type="protein sequence ID" value="GGW42890.1"/>
    <property type="molecule type" value="Genomic_DNA"/>
</dbReference>
<dbReference type="AlphaFoldDB" id="A0A918MPI7"/>
<dbReference type="RefSeq" id="WP_034236331.1">
    <property type="nucleotide sequence ID" value="NZ_BMWP01000023.1"/>
</dbReference>
<gene>
    <name evidence="2" type="ORF">GCM10007383_29310</name>
</gene>
<organism evidence="2 3">
    <name type="scientific">Arenibacter certesii</name>
    <dbReference type="NCBI Taxonomy" id="228955"/>
    <lineage>
        <taxon>Bacteria</taxon>
        <taxon>Pseudomonadati</taxon>
        <taxon>Bacteroidota</taxon>
        <taxon>Flavobacteriia</taxon>
        <taxon>Flavobacteriales</taxon>
        <taxon>Flavobacteriaceae</taxon>
        <taxon>Arenibacter</taxon>
    </lineage>
</organism>
<dbReference type="InterPro" id="IPR046077">
    <property type="entry name" value="DUF6095"/>
</dbReference>
<keyword evidence="1" id="KW-0812">Transmembrane</keyword>
<keyword evidence="3" id="KW-1185">Reference proteome</keyword>
<evidence type="ECO:0000313" key="3">
    <source>
        <dbReference type="Proteomes" id="UP000634668"/>
    </source>
</evidence>
<comment type="caution">
    <text evidence="2">The sequence shown here is derived from an EMBL/GenBank/DDBJ whole genome shotgun (WGS) entry which is preliminary data.</text>
</comment>
<accession>A0A918MPI7</accession>
<feature type="transmembrane region" description="Helical" evidence="1">
    <location>
        <begin position="39"/>
        <end position="63"/>
    </location>
</feature>
<reference evidence="2" key="1">
    <citation type="journal article" date="2014" name="Int. J. Syst. Evol. Microbiol.">
        <title>Complete genome sequence of Corynebacterium casei LMG S-19264T (=DSM 44701T), isolated from a smear-ripened cheese.</title>
        <authorList>
            <consortium name="US DOE Joint Genome Institute (JGI-PGF)"/>
            <person name="Walter F."/>
            <person name="Albersmeier A."/>
            <person name="Kalinowski J."/>
            <person name="Ruckert C."/>
        </authorList>
    </citation>
    <scope>NUCLEOTIDE SEQUENCE</scope>
    <source>
        <strain evidence="2">KCTC 12113</strain>
    </source>
</reference>
<keyword evidence="1" id="KW-1133">Transmembrane helix</keyword>
<feature type="transmembrane region" description="Helical" evidence="1">
    <location>
        <begin position="12"/>
        <end position="33"/>
    </location>
</feature>
<proteinExistence type="predicted"/>
<name>A0A918MPI7_9FLAO</name>
<evidence type="ECO:0000256" key="1">
    <source>
        <dbReference type="SAM" id="Phobius"/>
    </source>
</evidence>
<evidence type="ECO:0000313" key="2">
    <source>
        <dbReference type="EMBL" id="GGW42890.1"/>
    </source>
</evidence>
<dbReference type="Pfam" id="PF19589">
    <property type="entry name" value="DUF6095"/>
    <property type="match status" value="1"/>
</dbReference>